<reference evidence="2 3" key="1">
    <citation type="submission" date="2024-03" db="EMBL/GenBank/DDBJ databases">
        <title>Aureococcus anophagefferens CCMP1851 and Kratosvirus quantuckense: Draft genome of a second virus-susceptible host strain in the model system.</title>
        <authorList>
            <person name="Chase E."/>
            <person name="Truchon A.R."/>
            <person name="Schepens W."/>
            <person name="Wilhelm S.W."/>
        </authorList>
    </citation>
    <scope>NUCLEOTIDE SEQUENCE [LARGE SCALE GENOMIC DNA]</scope>
    <source>
        <strain evidence="2 3">CCMP1851</strain>
    </source>
</reference>
<feature type="compositionally biased region" description="Basic and acidic residues" evidence="1">
    <location>
        <begin position="256"/>
        <end position="275"/>
    </location>
</feature>
<sequence>MTRTEKLEEETFVDGFLVTEHGQKDDAEQWPPITESSVPPPKKRVKTTASRKTCAPRDAPHFITADESSEKVPRARDGADRDDDTVGYEDEVRRSNLETPAIVPRAVPPRVAAAVPPPLPHPAGGPRIHATPLRAAAMPSLLASFDAAAASSSSSEDEGDDDFEDEDEDEDETGQERKSSAQGRKSQYRGVYSYDSDKHPWRVQMEENGCRVTTYHVTEEEAARAWDAWLRKHDLVGTYGRWPNFPLPEELAAKKRAEEERAEKRAEDEEKVKMRAEKRRTIPRPSAKPSAKPSLTQQLAAAVSERDALRAVLDAACAERDALRSERDVVQGKLACMASFKDELLAKLAPG</sequence>
<feature type="compositionally biased region" description="Acidic residues" evidence="1">
    <location>
        <begin position="155"/>
        <end position="173"/>
    </location>
</feature>
<evidence type="ECO:0000313" key="2">
    <source>
        <dbReference type="EMBL" id="KAK7236172.1"/>
    </source>
</evidence>
<organism evidence="2 3">
    <name type="scientific">Aureococcus anophagefferens</name>
    <name type="common">Harmful bloom alga</name>
    <dbReference type="NCBI Taxonomy" id="44056"/>
    <lineage>
        <taxon>Eukaryota</taxon>
        <taxon>Sar</taxon>
        <taxon>Stramenopiles</taxon>
        <taxon>Ochrophyta</taxon>
        <taxon>Pelagophyceae</taxon>
        <taxon>Pelagomonadales</taxon>
        <taxon>Pelagomonadaceae</taxon>
        <taxon>Aureococcus</taxon>
    </lineage>
</organism>
<evidence type="ECO:0008006" key="4">
    <source>
        <dbReference type="Google" id="ProtNLM"/>
    </source>
</evidence>
<accession>A0ABR1FR34</accession>
<feature type="compositionally biased region" description="Low complexity" evidence="1">
    <location>
        <begin position="285"/>
        <end position="294"/>
    </location>
</feature>
<name>A0ABR1FR34_AURAN</name>
<comment type="caution">
    <text evidence="2">The sequence shown here is derived from an EMBL/GenBank/DDBJ whole genome shotgun (WGS) entry which is preliminary data.</text>
</comment>
<dbReference type="EMBL" id="JBBJCI010000286">
    <property type="protein sequence ID" value="KAK7236172.1"/>
    <property type="molecule type" value="Genomic_DNA"/>
</dbReference>
<gene>
    <name evidence="2" type="ORF">SO694_00060116</name>
</gene>
<evidence type="ECO:0000313" key="3">
    <source>
        <dbReference type="Proteomes" id="UP001363151"/>
    </source>
</evidence>
<feature type="region of interest" description="Disordered" evidence="1">
    <location>
        <begin position="256"/>
        <end position="295"/>
    </location>
</feature>
<keyword evidence="3" id="KW-1185">Reference proteome</keyword>
<protein>
    <recommendedName>
        <fullName evidence="4">AP2/ERF domain-containing protein</fullName>
    </recommendedName>
</protein>
<evidence type="ECO:0000256" key="1">
    <source>
        <dbReference type="SAM" id="MobiDB-lite"/>
    </source>
</evidence>
<feature type="region of interest" description="Disordered" evidence="1">
    <location>
        <begin position="1"/>
        <end position="132"/>
    </location>
</feature>
<feature type="compositionally biased region" description="Low complexity" evidence="1">
    <location>
        <begin position="100"/>
        <end position="114"/>
    </location>
</feature>
<feature type="region of interest" description="Disordered" evidence="1">
    <location>
        <begin position="146"/>
        <end position="196"/>
    </location>
</feature>
<feature type="compositionally biased region" description="Acidic residues" evidence="1">
    <location>
        <begin position="80"/>
        <end position="89"/>
    </location>
</feature>
<feature type="compositionally biased region" description="Basic and acidic residues" evidence="1">
    <location>
        <begin position="68"/>
        <end position="79"/>
    </location>
</feature>
<proteinExistence type="predicted"/>
<dbReference type="Proteomes" id="UP001363151">
    <property type="component" value="Unassembled WGS sequence"/>
</dbReference>